<dbReference type="PANTHER" id="PTHR30106:SF1">
    <property type="entry name" value="UPF0324 MEMBRANE PROTEIN FN0533"/>
    <property type="match status" value="1"/>
</dbReference>
<evidence type="ECO:0000313" key="9">
    <source>
        <dbReference type="Proteomes" id="UP001163687"/>
    </source>
</evidence>
<feature type="transmembrane region" description="Helical" evidence="7">
    <location>
        <begin position="282"/>
        <end position="303"/>
    </location>
</feature>
<dbReference type="EMBL" id="AP025628">
    <property type="protein sequence ID" value="BDG59175.1"/>
    <property type="molecule type" value="Genomic_DNA"/>
</dbReference>
<keyword evidence="5 7" id="KW-1133">Transmembrane helix</keyword>
<keyword evidence="9" id="KW-1185">Reference proteome</keyword>
<reference evidence="8" key="1">
    <citation type="submission" date="2022-03" db="EMBL/GenBank/DDBJ databases">
        <title>Complete genome sequence of Caldinitratiruptor microaerophilus.</title>
        <authorList>
            <person name="Mukaiyama R."/>
            <person name="Nishiyama T."/>
            <person name="Ueda K."/>
        </authorList>
    </citation>
    <scope>NUCLEOTIDE SEQUENCE</scope>
    <source>
        <strain evidence="8">JCM 16183</strain>
    </source>
</reference>
<comment type="subcellular location">
    <subcellularLocation>
        <location evidence="1">Cell membrane</location>
        <topology evidence="1">Multi-pass membrane protein</topology>
    </subcellularLocation>
</comment>
<feature type="transmembrane region" description="Helical" evidence="7">
    <location>
        <begin position="97"/>
        <end position="118"/>
    </location>
</feature>
<evidence type="ECO:0000256" key="2">
    <source>
        <dbReference type="ARBA" id="ARBA00007977"/>
    </source>
</evidence>
<comment type="similarity">
    <text evidence="2">Belongs to the UPF0324 family.</text>
</comment>
<feature type="transmembrane region" description="Helical" evidence="7">
    <location>
        <begin position="12"/>
        <end position="30"/>
    </location>
</feature>
<keyword evidence="3" id="KW-1003">Cell membrane</keyword>
<evidence type="ECO:0000256" key="5">
    <source>
        <dbReference type="ARBA" id="ARBA00022989"/>
    </source>
</evidence>
<dbReference type="Proteomes" id="UP001163687">
    <property type="component" value="Chromosome"/>
</dbReference>
<evidence type="ECO:0000256" key="6">
    <source>
        <dbReference type="ARBA" id="ARBA00023136"/>
    </source>
</evidence>
<evidence type="ECO:0000256" key="3">
    <source>
        <dbReference type="ARBA" id="ARBA00022475"/>
    </source>
</evidence>
<dbReference type="InterPro" id="IPR018383">
    <property type="entry name" value="UPF0324_pro"/>
</dbReference>
<keyword evidence="6 7" id="KW-0472">Membrane</keyword>
<dbReference type="GO" id="GO:0005886">
    <property type="term" value="C:plasma membrane"/>
    <property type="evidence" value="ECO:0007669"/>
    <property type="project" value="UniProtKB-SubCell"/>
</dbReference>
<dbReference type="KEGG" id="cmic:caldi_02650"/>
<evidence type="ECO:0000256" key="4">
    <source>
        <dbReference type="ARBA" id="ARBA00022692"/>
    </source>
</evidence>
<dbReference type="PANTHER" id="PTHR30106">
    <property type="entry name" value="INNER MEMBRANE PROTEIN YEIH-RELATED"/>
    <property type="match status" value="1"/>
</dbReference>
<accession>A0AA35CHN6</accession>
<sequence length="304" mass="31618">MGTLVPVIGGPIFALVMGIALRLVRAPAAYFQPGLTFGQKTLLQAAVVMSGSALTIRQIWSAGTLATPLILITILAGLVLIPYLGRSFGLGGKVTHLVAVGTAICGATAIGAVTPVIAATAAEMAYAISTIFVFNTLAVVVYPLLGHLSGFTDWMFGLWTGTAIHDTSSVLAAAYSFSEQAGQYATVVKMARTTMLLPVIVGYGLLAGGDQKLSLSATLRKFPQFVLWFAVAAAMNSLGWIPASVAPVARFLSKFLMVAALAAVGLNTDFKAVTRIGPRPMLLGLAASLLIGGVSWAIIRLFYA</sequence>
<name>A0AA35CHN6_9FIRM</name>
<dbReference type="Pfam" id="PF03601">
    <property type="entry name" value="Cons_hypoth698"/>
    <property type="match status" value="1"/>
</dbReference>
<evidence type="ECO:0000256" key="7">
    <source>
        <dbReference type="SAM" id="Phobius"/>
    </source>
</evidence>
<feature type="transmembrane region" description="Helical" evidence="7">
    <location>
        <begin position="66"/>
        <end position="85"/>
    </location>
</feature>
<feature type="transmembrane region" description="Helical" evidence="7">
    <location>
        <begin position="225"/>
        <end position="245"/>
    </location>
</feature>
<dbReference type="AlphaFoldDB" id="A0AA35CHN6"/>
<feature type="transmembrane region" description="Helical" evidence="7">
    <location>
        <begin position="251"/>
        <end position="270"/>
    </location>
</feature>
<evidence type="ECO:0000256" key="1">
    <source>
        <dbReference type="ARBA" id="ARBA00004651"/>
    </source>
</evidence>
<proteinExistence type="inferred from homology"/>
<gene>
    <name evidence="8" type="ORF">caldi_02650</name>
</gene>
<keyword evidence="4 7" id="KW-0812">Transmembrane</keyword>
<evidence type="ECO:0008006" key="10">
    <source>
        <dbReference type="Google" id="ProtNLM"/>
    </source>
</evidence>
<evidence type="ECO:0000313" key="8">
    <source>
        <dbReference type="EMBL" id="BDG59175.1"/>
    </source>
</evidence>
<feature type="transmembrane region" description="Helical" evidence="7">
    <location>
        <begin position="124"/>
        <end position="145"/>
    </location>
</feature>
<protein>
    <recommendedName>
        <fullName evidence="10">Sulfate exporter family transporter</fullName>
    </recommendedName>
</protein>
<organism evidence="8 9">
    <name type="scientific">Caldinitratiruptor microaerophilus</name>
    <dbReference type="NCBI Taxonomy" id="671077"/>
    <lineage>
        <taxon>Bacteria</taxon>
        <taxon>Bacillati</taxon>
        <taxon>Bacillota</taxon>
        <taxon>Clostridia</taxon>
        <taxon>Eubacteriales</taxon>
        <taxon>Symbiobacteriaceae</taxon>
        <taxon>Caldinitratiruptor</taxon>
    </lineage>
</organism>